<dbReference type="InterPro" id="IPR000210">
    <property type="entry name" value="BTB/POZ_dom"/>
</dbReference>
<accession>A0A2G5TSD3</accession>
<gene>
    <name evidence="2" type="primary">Cnig_chr_V.g21514</name>
    <name evidence="2" type="ORF">B9Z55_021514</name>
</gene>
<dbReference type="OrthoDB" id="5909553at2759"/>
<protein>
    <recommendedName>
        <fullName evidence="1">BTB domain-containing protein</fullName>
    </recommendedName>
</protein>
<dbReference type="InterPro" id="IPR011333">
    <property type="entry name" value="SKP1/BTB/POZ_sf"/>
</dbReference>
<comment type="caution">
    <text evidence="2">The sequence shown here is derived from an EMBL/GenBank/DDBJ whole genome shotgun (WGS) entry which is preliminary data.</text>
</comment>
<organism evidence="2 3">
    <name type="scientific">Caenorhabditis nigoni</name>
    <dbReference type="NCBI Taxonomy" id="1611254"/>
    <lineage>
        <taxon>Eukaryota</taxon>
        <taxon>Metazoa</taxon>
        <taxon>Ecdysozoa</taxon>
        <taxon>Nematoda</taxon>
        <taxon>Chromadorea</taxon>
        <taxon>Rhabditida</taxon>
        <taxon>Rhabditina</taxon>
        <taxon>Rhabditomorpha</taxon>
        <taxon>Rhabditoidea</taxon>
        <taxon>Rhabditidae</taxon>
        <taxon>Peloderinae</taxon>
        <taxon>Caenorhabditis</taxon>
    </lineage>
</organism>
<sequence length="234" mass="27931">MYSSHGNVREAANEIVFCGPYVKISEIMKRPNRWLRDGALMIEYGIHLDAYHFQDRIWKFNLRDNWFNVCQKLDIKLENDDGLELFCSKKILRFHSKYFASKFRPSDRRFYLKELPLNTSFQVDYTDSVLQIGHGVRLSFSDVDHSDIIEIVRTAEKLKFRNVSRYCEQQMIVLSGTSYYDDFLTMAIRHNLNHYVAHVLRMNESMKIIREEDIQHMSRNTMILIMSKFMKNSF</sequence>
<feature type="domain" description="BTB" evidence="1">
    <location>
        <begin position="71"/>
        <end position="172"/>
    </location>
</feature>
<keyword evidence="3" id="KW-1185">Reference proteome</keyword>
<evidence type="ECO:0000313" key="2">
    <source>
        <dbReference type="EMBL" id="PIC30182.1"/>
    </source>
</evidence>
<dbReference type="Gene3D" id="3.30.710.10">
    <property type="entry name" value="Potassium Channel Kv1.1, Chain A"/>
    <property type="match status" value="1"/>
</dbReference>
<name>A0A2G5TSD3_9PELO</name>
<reference evidence="3" key="1">
    <citation type="submission" date="2017-10" db="EMBL/GenBank/DDBJ databases">
        <title>Rapid genome shrinkage in a self-fertile nematode reveals novel sperm competition proteins.</title>
        <authorList>
            <person name="Yin D."/>
            <person name="Schwarz E.M."/>
            <person name="Thomas C.G."/>
            <person name="Felde R.L."/>
            <person name="Korf I.F."/>
            <person name="Cutter A.D."/>
            <person name="Schartner C.M."/>
            <person name="Ralston E.J."/>
            <person name="Meyer B.J."/>
            <person name="Haag E.S."/>
        </authorList>
    </citation>
    <scope>NUCLEOTIDE SEQUENCE [LARGE SCALE GENOMIC DNA]</scope>
    <source>
        <strain evidence="3">JU1422</strain>
    </source>
</reference>
<dbReference type="SUPFAM" id="SSF54695">
    <property type="entry name" value="POZ domain"/>
    <property type="match status" value="1"/>
</dbReference>
<dbReference type="EMBL" id="PDUG01000005">
    <property type="protein sequence ID" value="PIC30182.1"/>
    <property type="molecule type" value="Genomic_DNA"/>
</dbReference>
<dbReference type="Pfam" id="PF00651">
    <property type="entry name" value="BTB"/>
    <property type="match status" value="1"/>
</dbReference>
<evidence type="ECO:0000259" key="1">
    <source>
        <dbReference type="Pfam" id="PF00651"/>
    </source>
</evidence>
<dbReference type="Proteomes" id="UP000230233">
    <property type="component" value="Chromosome V"/>
</dbReference>
<evidence type="ECO:0000313" key="3">
    <source>
        <dbReference type="Proteomes" id="UP000230233"/>
    </source>
</evidence>
<proteinExistence type="predicted"/>
<dbReference type="AlphaFoldDB" id="A0A2G5TSD3"/>